<dbReference type="AlphaFoldDB" id="A0A9D1FPM7"/>
<dbReference type="InterPro" id="IPR017853">
    <property type="entry name" value="GH"/>
</dbReference>
<evidence type="ECO:0000256" key="1">
    <source>
        <dbReference type="ARBA" id="ARBA00022729"/>
    </source>
</evidence>
<dbReference type="InterPro" id="IPR052177">
    <property type="entry name" value="Divisome_Glycosyl_Hydrolase"/>
</dbReference>
<dbReference type="Proteomes" id="UP000824002">
    <property type="component" value="Unassembled WGS sequence"/>
</dbReference>
<dbReference type="PANTHER" id="PTHR43405:SF1">
    <property type="entry name" value="GLYCOSYL HYDROLASE DIGH"/>
    <property type="match status" value="1"/>
</dbReference>
<dbReference type="Pfam" id="PF02638">
    <property type="entry name" value="GHL10"/>
    <property type="match status" value="1"/>
</dbReference>
<evidence type="ECO:0000259" key="2">
    <source>
        <dbReference type="Pfam" id="PF02638"/>
    </source>
</evidence>
<dbReference type="Gene3D" id="3.20.20.80">
    <property type="entry name" value="Glycosidases"/>
    <property type="match status" value="1"/>
</dbReference>
<gene>
    <name evidence="3" type="ORF">IAB51_11900</name>
</gene>
<comment type="caution">
    <text evidence="3">The sequence shown here is derived from an EMBL/GenBank/DDBJ whole genome shotgun (WGS) entry which is preliminary data.</text>
</comment>
<feature type="domain" description="Glycosyl hydrolase-like 10" evidence="2">
    <location>
        <begin position="73"/>
        <end position="375"/>
    </location>
</feature>
<evidence type="ECO:0000313" key="3">
    <source>
        <dbReference type="EMBL" id="HIS77492.1"/>
    </source>
</evidence>
<dbReference type="PANTHER" id="PTHR43405">
    <property type="entry name" value="GLYCOSYL HYDROLASE DIGH"/>
    <property type="match status" value="1"/>
</dbReference>
<accession>A0A9D1FPM7</accession>
<dbReference type="SUPFAM" id="SSF51445">
    <property type="entry name" value="(Trans)glycosidases"/>
    <property type="match status" value="1"/>
</dbReference>
<evidence type="ECO:0000313" key="4">
    <source>
        <dbReference type="Proteomes" id="UP000824002"/>
    </source>
</evidence>
<reference evidence="3" key="1">
    <citation type="submission" date="2020-10" db="EMBL/GenBank/DDBJ databases">
        <authorList>
            <person name="Gilroy R."/>
        </authorList>
    </citation>
    <scope>NUCLEOTIDE SEQUENCE</scope>
    <source>
        <strain evidence="3">CHK199-13235</strain>
    </source>
</reference>
<dbReference type="InterPro" id="IPR003790">
    <property type="entry name" value="GHL10"/>
</dbReference>
<reference evidence="3" key="2">
    <citation type="journal article" date="2021" name="PeerJ">
        <title>Extensive microbial diversity within the chicken gut microbiome revealed by metagenomics and culture.</title>
        <authorList>
            <person name="Gilroy R."/>
            <person name="Ravi A."/>
            <person name="Getino M."/>
            <person name="Pursley I."/>
            <person name="Horton D.L."/>
            <person name="Alikhan N.F."/>
            <person name="Baker D."/>
            <person name="Gharbi K."/>
            <person name="Hall N."/>
            <person name="Watson M."/>
            <person name="Adriaenssens E.M."/>
            <person name="Foster-Nyarko E."/>
            <person name="Jarju S."/>
            <person name="Secka A."/>
            <person name="Antonio M."/>
            <person name="Oren A."/>
            <person name="Chaudhuri R.R."/>
            <person name="La Ragione R."/>
            <person name="Hildebrand F."/>
            <person name="Pallen M.J."/>
        </authorList>
    </citation>
    <scope>NUCLEOTIDE SEQUENCE</scope>
    <source>
        <strain evidence="3">CHK199-13235</strain>
    </source>
</reference>
<dbReference type="EMBL" id="DVJP01000077">
    <property type="protein sequence ID" value="HIS77492.1"/>
    <property type="molecule type" value="Genomic_DNA"/>
</dbReference>
<keyword evidence="1" id="KW-0732">Signal</keyword>
<name>A0A9D1FPM7_9FIRM</name>
<organism evidence="3 4">
    <name type="scientific">Candidatus Merdivicinus excrementipullorum</name>
    <dbReference type="NCBI Taxonomy" id="2840867"/>
    <lineage>
        <taxon>Bacteria</taxon>
        <taxon>Bacillati</taxon>
        <taxon>Bacillota</taxon>
        <taxon>Clostridia</taxon>
        <taxon>Eubacteriales</taxon>
        <taxon>Oscillospiraceae</taxon>
        <taxon>Oscillospiraceae incertae sedis</taxon>
        <taxon>Candidatus Merdivicinus</taxon>
    </lineage>
</organism>
<proteinExistence type="predicted"/>
<dbReference type="PROSITE" id="PS51257">
    <property type="entry name" value="PROKAR_LIPOPROTEIN"/>
    <property type="match status" value="1"/>
</dbReference>
<sequence>MGKTLGKALVKAAALLLAACLLGGCALEKWISAGQERPKASQGLETAGTLTEILSGLLALPENGREPADSAEEMKAVWVSYLDLSPLLVGKSREEFAASAEELVQNSKDLGMNTLIVQVRPFGDSFYPSQYFPWSKWASGEVGKPLDYDPVQILREEAEKQGLEFHGWLNPMRGMSESEISLVPPEYPIRQWYDDPALREENLMIADGNIYLNPASADARKLIADGAAEVQETYGTDGIHIDDYFYPPDMDFSVDAPSYAQYQAEGGTLDQARWRRENTLAMVRELSEAVHKASPESQFGVSPRGSMEQNFRDLYIDVEQWMREGLMDYIAPQLYYGFENGTLPFAETARQWDSLAEESGVPMVVGLAAYKVGKTDRYAGAGASEWMDSPDLLARQIEFSRELPSYGGIMFFRYDSIANPPEETADAAAQAKAYWQPLLLESTQP</sequence>
<protein>
    <submittedName>
        <fullName evidence="3">Family 10 glycosylhydrolase</fullName>
    </submittedName>
</protein>